<dbReference type="EMBL" id="AP027728">
    <property type="protein sequence ID" value="BDZ38348.1"/>
    <property type="molecule type" value="Genomic_DNA"/>
</dbReference>
<proteinExistence type="predicted"/>
<reference evidence="3" key="1">
    <citation type="journal article" date="2019" name="Int. J. Syst. Evol. Microbiol.">
        <title>The Global Catalogue of Microorganisms (GCM) 10K type strain sequencing project: providing services to taxonomists for standard genome sequencing and annotation.</title>
        <authorList>
            <consortium name="The Broad Institute Genomics Platform"/>
            <consortium name="The Broad Institute Genome Sequencing Center for Infectious Disease"/>
            <person name="Wu L."/>
            <person name="Ma J."/>
        </authorList>
    </citation>
    <scope>NUCLEOTIDE SEQUENCE [LARGE SCALE GENOMIC DNA]</scope>
    <source>
        <strain evidence="3">NBRC 106310</strain>
    </source>
</reference>
<evidence type="ECO:0000313" key="3">
    <source>
        <dbReference type="Proteomes" id="UP001321543"/>
    </source>
</evidence>
<feature type="compositionally biased region" description="Gly residues" evidence="1">
    <location>
        <begin position="35"/>
        <end position="47"/>
    </location>
</feature>
<evidence type="ECO:0000256" key="1">
    <source>
        <dbReference type="SAM" id="MobiDB-lite"/>
    </source>
</evidence>
<organism evidence="2 3">
    <name type="scientific">Microbacterium suwonense</name>
    <dbReference type="NCBI Taxonomy" id="683047"/>
    <lineage>
        <taxon>Bacteria</taxon>
        <taxon>Bacillati</taxon>
        <taxon>Actinomycetota</taxon>
        <taxon>Actinomycetes</taxon>
        <taxon>Micrococcales</taxon>
        <taxon>Microbacteriaceae</taxon>
        <taxon>Microbacterium</taxon>
    </lineage>
</organism>
<sequence length="121" mass="12563">MAAQPVAPACGLVGEVGLNGHRIRAGLRADAAVGGDSGIGGDSGTGENGHAASVEQRRRTFESAAQVTTLIGCVAPAVTPHDPQSMTFRLVQPVPYLSEWMACTCSASKTHPIHVWTITDR</sequence>
<evidence type="ECO:0000313" key="2">
    <source>
        <dbReference type="EMBL" id="BDZ38348.1"/>
    </source>
</evidence>
<keyword evidence="3" id="KW-1185">Reference proteome</keyword>
<protein>
    <submittedName>
        <fullName evidence="2">Uncharacterized protein</fullName>
    </submittedName>
</protein>
<feature type="region of interest" description="Disordered" evidence="1">
    <location>
        <begin position="34"/>
        <end position="54"/>
    </location>
</feature>
<dbReference type="Proteomes" id="UP001321543">
    <property type="component" value="Chromosome"/>
</dbReference>
<name>A0ABN6X2I0_9MICO</name>
<gene>
    <name evidence="2" type="ORF">GCM10025863_09620</name>
</gene>
<accession>A0ABN6X2I0</accession>